<proteinExistence type="predicted"/>
<accession>A0AA36F7C7</accession>
<keyword evidence="2" id="KW-0732">Signal</keyword>
<dbReference type="EMBL" id="OX597821">
    <property type="protein sequence ID" value="CAI9726965.1"/>
    <property type="molecule type" value="Genomic_DNA"/>
</dbReference>
<protein>
    <recommendedName>
        <fullName evidence="5">Secreted protein</fullName>
    </recommendedName>
</protein>
<evidence type="ECO:0000313" key="4">
    <source>
        <dbReference type="Proteomes" id="UP001162480"/>
    </source>
</evidence>
<organism evidence="3 4">
    <name type="scientific">Octopus vulgaris</name>
    <name type="common">Common octopus</name>
    <dbReference type="NCBI Taxonomy" id="6645"/>
    <lineage>
        <taxon>Eukaryota</taxon>
        <taxon>Metazoa</taxon>
        <taxon>Spiralia</taxon>
        <taxon>Lophotrochozoa</taxon>
        <taxon>Mollusca</taxon>
        <taxon>Cephalopoda</taxon>
        <taxon>Coleoidea</taxon>
        <taxon>Octopodiformes</taxon>
        <taxon>Octopoda</taxon>
        <taxon>Incirrata</taxon>
        <taxon>Octopodidae</taxon>
        <taxon>Octopus</taxon>
    </lineage>
</organism>
<dbReference type="Proteomes" id="UP001162480">
    <property type="component" value="Chromosome 8"/>
</dbReference>
<feature type="compositionally biased region" description="Acidic residues" evidence="1">
    <location>
        <begin position="27"/>
        <end position="37"/>
    </location>
</feature>
<evidence type="ECO:0000256" key="1">
    <source>
        <dbReference type="SAM" id="MobiDB-lite"/>
    </source>
</evidence>
<sequence>MVLVLMIILGVVSDCNGVGDDGGGDGGDADNSDDSGFGDDSVARENVDGRVALMTMTISLNMIMSPKPPLYSPSLERSSSYCL</sequence>
<feature type="chain" id="PRO_5041411539" description="Secreted protein" evidence="2">
    <location>
        <begin position="18"/>
        <end position="83"/>
    </location>
</feature>
<name>A0AA36F7C7_OCTVU</name>
<reference evidence="3" key="1">
    <citation type="submission" date="2023-08" db="EMBL/GenBank/DDBJ databases">
        <authorList>
            <person name="Alioto T."/>
            <person name="Alioto T."/>
            <person name="Gomez Garrido J."/>
        </authorList>
    </citation>
    <scope>NUCLEOTIDE SEQUENCE</scope>
</reference>
<feature type="region of interest" description="Disordered" evidence="1">
    <location>
        <begin position="19"/>
        <end position="42"/>
    </location>
</feature>
<keyword evidence="4" id="KW-1185">Reference proteome</keyword>
<evidence type="ECO:0000313" key="3">
    <source>
        <dbReference type="EMBL" id="CAI9726965.1"/>
    </source>
</evidence>
<evidence type="ECO:0000256" key="2">
    <source>
        <dbReference type="SAM" id="SignalP"/>
    </source>
</evidence>
<feature type="signal peptide" evidence="2">
    <location>
        <begin position="1"/>
        <end position="17"/>
    </location>
</feature>
<dbReference type="AlphaFoldDB" id="A0AA36F7C7"/>
<gene>
    <name evidence="3" type="ORF">OCTVUL_1B002716</name>
</gene>
<evidence type="ECO:0008006" key="5">
    <source>
        <dbReference type="Google" id="ProtNLM"/>
    </source>
</evidence>